<organism evidence="10 11">
    <name type="scientific">Vibrio campbellii (strain ATCC BAA-1116)</name>
    <dbReference type="NCBI Taxonomy" id="2902295"/>
    <lineage>
        <taxon>Bacteria</taxon>
        <taxon>Pseudomonadati</taxon>
        <taxon>Pseudomonadota</taxon>
        <taxon>Gammaproteobacteria</taxon>
        <taxon>Vibrionales</taxon>
        <taxon>Vibrionaceae</taxon>
        <taxon>Vibrio</taxon>
    </lineage>
</organism>
<keyword evidence="6 9" id="KW-0029">Amino-acid transport</keyword>
<dbReference type="Proteomes" id="UP000008152">
    <property type="component" value="Chromosome I"/>
</dbReference>
<evidence type="ECO:0000256" key="4">
    <source>
        <dbReference type="ARBA" id="ARBA00022475"/>
    </source>
</evidence>
<dbReference type="GO" id="GO:0005886">
    <property type="term" value="C:plasma membrane"/>
    <property type="evidence" value="ECO:0007669"/>
    <property type="project" value="UniProtKB-SubCell"/>
</dbReference>
<dbReference type="PANTHER" id="PTHR30588">
    <property type="entry name" value="BRANCHED-CHAIN AMINO ACID TRANSPORT SYSTEM 2 CARRIER PROTEIN"/>
    <property type="match status" value="1"/>
</dbReference>
<feature type="transmembrane region" description="Helical" evidence="9">
    <location>
        <begin position="155"/>
        <end position="176"/>
    </location>
</feature>
<keyword evidence="5 9" id="KW-0812">Transmembrane</keyword>
<dbReference type="GO" id="GO:0015188">
    <property type="term" value="F:L-isoleucine transmembrane transporter activity"/>
    <property type="evidence" value="ECO:0007669"/>
    <property type="project" value="TreeGrafter"/>
</dbReference>
<dbReference type="GO" id="GO:0015818">
    <property type="term" value="P:isoleucine transport"/>
    <property type="evidence" value="ECO:0007669"/>
    <property type="project" value="TreeGrafter"/>
</dbReference>
<proteinExistence type="inferred from homology"/>
<comment type="similarity">
    <text evidence="2 9">Belongs to the branched chain amino acid transporter family.</text>
</comment>
<dbReference type="Gene3D" id="1.20.1740.10">
    <property type="entry name" value="Amino acid/polyamine transporter I"/>
    <property type="match status" value="1"/>
</dbReference>
<dbReference type="GO" id="GO:0005304">
    <property type="term" value="F:L-valine transmembrane transporter activity"/>
    <property type="evidence" value="ECO:0007669"/>
    <property type="project" value="TreeGrafter"/>
</dbReference>
<keyword evidence="8 9" id="KW-0472">Membrane</keyword>
<dbReference type="KEGG" id="vha:VIBHAR_00954"/>
<accession>A7MXM4</accession>
<feature type="transmembrane region" description="Helical" evidence="9">
    <location>
        <begin position="236"/>
        <end position="252"/>
    </location>
</feature>
<dbReference type="AlphaFoldDB" id="A7MXM4"/>
<dbReference type="EMBL" id="CP000789">
    <property type="protein sequence ID" value="ABU69953.1"/>
    <property type="molecule type" value="Genomic_DNA"/>
</dbReference>
<feature type="transmembrane region" description="Helical" evidence="9">
    <location>
        <begin position="318"/>
        <end position="343"/>
    </location>
</feature>
<comment type="subcellular location">
    <subcellularLocation>
        <location evidence="9">Cell inner membrane</location>
        <topology evidence="9">Multi-pass membrane protein</topology>
    </subcellularLocation>
    <subcellularLocation>
        <location evidence="1">Cell membrane</location>
        <topology evidence="1">Multi-pass membrane protein</topology>
    </subcellularLocation>
</comment>
<evidence type="ECO:0000256" key="5">
    <source>
        <dbReference type="ARBA" id="ARBA00022692"/>
    </source>
</evidence>
<evidence type="ECO:0000256" key="3">
    <source>
        <dbReference type="ARBA" id="ARBA00022448"/>
    </source>
</evidence>
<evidence type="ECO:0000256" key="7">
    <source>
        <dbReference type="ARBA" id="ARBA00022989"/>
    </source>
</evidence>
<keyword evidence="4" id="KW-1003">Cell membrane</keyword>
<feature type="transmembrane region" description="Helical" evidence="9">
    <location>
        <begin position="355"/>
        <end position="374"/>
    </location>
</feature>
<protein>
    <recommendedName>
        <fullName evidence="9">Branched-chain amino acid transport system carrier protein</fullName>
    </recommendedName>
</protein>
<evidence type="ECO:0000256" key="6">
    <source>
        <dbReference type="ARBA" id="ARBA00022970"/>
    </source>
</evidence>
<feature type="transmembrane region" description="Helical" evidence="9">
    <location>
        <begin position="43"/>
        <end position="65"/>
    </location>
</feature>
<dbReference type="PATRIC" id="fig|338187.25.peg.1667"/>
<comment type="function">
    <text evidence="9">Component of the transport system for branched-chain amino acids.</text>
</comment>
<dbReference type="Pfam" id="PF05525">
    <property type="entry name" value="Branch_AA_trans"/>
    <property type="match status" value="1"/>
</dbReference>
<dbReference type="GO" id="GO:0015190">
    <property type="term" value="F:L-leucine transmembrane transporter activity"/>
    <property type="evidence" value="ECO:0007669"/>
    <property type="project" value="TreeGrafter"/>
</dbReference>
<name>A7MXM4_VIBC1</name>
<feature type="transmembrane region" description="Helical" evidence="9">
    <location>
        <begin position="117"/>
        <end position="135"/>
    </location>
</feature>
<evidence type="ECO:0000256" key="9">
    <source>
        <dbReference type="RuleBase" id="RU362122"/>
    </source>
</evidence>
<dbReference type="NCBIfam" id="TIGR00796">
    <property type="entry name" value="livcs"/>
    <property type="match status" value="1"/>
</dbReference>
<evidence type="ECO:0000313" key="11">
    <source>
        <dbReference type="Proteomes" id="UP000008152"/>
    </source>
</evidence>
<evidence type="ECO:0000256" key="2">
    <source>
        <dbReference type="ARBA" id="ARBA00008540"/>
    </source>
</evidence>
<evidence type="ECO:0000313" key="10">
    <source>
        <dbReference type="EMBL" id="ABU69953.1"/>
    </source>
</evidence>
<reference evidence="10 11" key="1">
    <citation type="submission" date="2007-08" db="EMBL/GenBank/DDBJ databases">
        <authorList>
            <consortium name="The Vibrio harveyi Genome Sequencing Project"/>
            <person name="Bassler B."/>
            <person name="Clifton S.W."/>
            <person name="Fulton L."/>
            <person name="Delehaunty K."/>
            <person name="Fronick C."/>
            <person name="Harrison M."/>
            <person name="Markivic C."/>
            <person name="Fulton R."/>
            <person name="Tin-Wollam A.-M."/>
            <person name="Shah N."/>
            <person name="Pepin K."/>
            <person name="Nash W."/>
            <person name="Thiruvilangam P."/>
            <person name="Bhonagiri V."/>
            <person name="Waters C."/>
            <person name="Tu K.C."/>
            <person name="Irgon J."/>
            <person name="Wilson R.K."/>
        </authorList>
    </citation>
    <scope>NUCLEOTIDE SEQUENCE [LARGE SCALE GENOMIC DNA]</scope>
    <source>
        <strain evidence="11">ATCC BAA-1116 / BB120</strain>
    </source>
</reference>
<feature type="transmembrane region" description="Helical" evidence="9">
    <location>
        <begin position="264"/>
        <end position="286"/>
    </location>
</feature>
<feature type="transmembrane region" description="Helical" evidence="9">
    <location>
        <begin position="183"/>
        <end position="205"/>
    </location>
</feature>
<keyword evidence="3 9" id="KW-0813">Transport</keyword>
<sequence length="473" mass="50588">MRRKIYRLNHRYSFYLGIQKVVDAYTTFINSEKGLSVKQTLKLTDIIAVGFMLFAFFLGAGNIIFPPLAGQLAGDHLMPAMFGFLLTAVGLPLITIVAIAVAGGSWDHLTQDLPKKAAVLMAALIFIIIGPAFAAPRTGLVAYEMAIKPFFLDASQAHLTSFSILFFAVAMAFAWFQGRLIDLIGKVLTPILFLGLIVLAIAVFVDPQGEMMGAHGEYLTQPLTKGFLEGYNTMDTFASLMFGMLMVDALRSKGITERAATTKYLICAGCIAAAGLAFVYISLFYLGATSATIAAGADNGGAVLSQYVQALFGSYGQIVLSIIVLLACLTTAIGLISACSDFFSSKTKLTYKQWVIINGAACALIANVGLAQLISLSVPVLFALYPVAVALVALTFVRSKLPNPRVAYRSVLLVSLMFALIDAAKVAGLDVSAFDMLPLFEVGMGWVLPTFAAIVCMFFVAKSSQPELTEEAA</sequence>
<evidence type="ECO:0000256" key="8">
    <source>
        <dbReference type="ARBA" id="ARBA00023136"/>
    </source>
</evidence>
<feature type="transmembrane region" description="Helical" evidence="9">
    <location>
        <begin position="77"/>
        <end position="105"/>
    </location>
</feature>
<feature type="transmembrane region" description="Helical" evidence="9">
    <location>
        <begin position="380"/>
        <end position="397"/>
    </location>
</feature>
<evidence type="ECO:0000256" key="1">
    <source>
        <dbReference type="ARBA" id="ARBA00004651"/>
    </source>
</evidence>
<feature type="transmembrane region" description="Helical" evidence="9">
    <location>
        <begin position="406"/>
        <end position="424"/>
    </location>
</feature>
<keyword evidence="7 9" id="KW-1133">Transmembrane helix</keyword>
<gene>
    <name evidence="10" type="ordered locus">VIBHAR_00954</name>
</gene>
<dbReference type="InterPro" id="IPR004685">
    <property type="entry name" value="Brnchd-chn_aa_trnsp_Livcs"/>
</dbReference>
<dbReference type="PANTHER" id="PTHR30588:SF0">
    <property type="entry name" value="BRANCHED-CHAIN AMINO ACID PERMEASE BRNQ"/>
    <property type="match status" value="1"/>
</dbReference>
<feature type="transmembrane region" description="Helical" evidence="9">
    <location>
        <begin position="444"/>
        <end position="461"/>
    </location>
</feature>
<dbReference type="GO" id="GO:0015820">
    <property type="term" value="P:L-leucine transport"/>
    <property type="evidence" value="ECO:0007669"/>
    <property type="project" value="TreeGrafter"/>
</dbReference>